<protein>
    <submittedName>
        <fullName evidence="2">Uncharacterized protein</fullName>
    </submittedName>
</protein>
<evidence type="ECO:0000313" key="3">
    <source>
        <dbReference type="Proteomes" id="UP000237968"/>
    </source>
</evidence>
<gene>
    <name evidence="2" type="ORF">ENSA5_53910</name>
</gene>
<name>A0A2S9XG20_9BACT</name>
<accession>A0A2S9XG20</accession>
<keyword evidence="3" id="KW-1185">Reference proteome</keyword>
<comment type="caution">
    <text evidence="2">The sequence shown here is derived from an EMBL/GenBank/DDBJ whole genome shotgun (WGS) entry which is preliminary data.</text>
</comment>
<evidence type="ECO:0000256" key="1">
    <source>
        <dbReference type="SAM" id="SignalP"/>
    </source>
</evidence>
<reference evidence="2 3" key="1">
    <citation type="submission" date="2018-03" db="EMBL/GenBank/DDBJ databases">
        <title>Draft Genome Sequences of the Obligatory Marine Myxobacteria Enhygromyxa salina SWB005.</title>
        <authorList>
            <person name="Poehlein A."/>
            <person name="Moghaddam J.A."/>
            <person name="Harms H."/>
            <person name="Alanjari M."/>
            <person name="Koenig G.M."/>
            <person name="Daniel R."/>
            <person name="Schaeberle T.F."/>
        </authorList>
    </citation>
    <scope>NUCLEOTIDE SEQUENCE [LARGE SCALE GENOMIC DNA]</scope>
    <source>
        <strain evidence="2 3">SWB005</strain>
    </source>
</reference>
<sequence length="326" mass="35942">MRSTKLAFTIATLITGVFMPKPALAETGDGPNHLSLSCMNGPGSSTERASQDPFHVTLWAGDYLYQSASMTLEAHDCVDDDDSSSLGWSFDSWGDEAWITDVIIQTYSDDALFLDWLKLSYVCSGSFCTGNTISKYGVTGGDGWCLSTDANDASGWSSYLDPNAGCQEAFRFDVDNENAYITSPLEWVYTVKLDCGRSTIENEGTSNDVTVSLYDGSTKLGERVVDYARWCEYGTSWEFSSEKQPDRVYVETNGSDAMFIDYVTLWEYSEADHYDKIKTWGQDGGNGWCLSTDPSDSSGGWDPYVSGNCGYKLRFDTSNTGAVVYE</sequence>
<dbReference type="Proteomes" id="UP000237968">
    <property type="component" value="Unassembled WGS sequence"/>
</dbReference>
<dbReference type="EMBL" id="PVNK01000234">
    <property type="protein sequence ID" value="PRP91631.1"/>
    <property type="molecule type" value="Genomic_DNA"/>
</dbReference>
<feature type="signal peptide" evidence="1">
    <location>
        <begin position="1"/>
        <end position="25"/>
    </location>
</feature>
<dbReference type="AlphaFoldDB" id="A0A2S9XG20"/>
<keyword evidence="1" id="KW-0732">Signal</keyword>
<evidence type="ECO:0000313" key="2">
    <source>
        <dbReference type="EMBL" id="PRP91631.1"/>
    </source>
</evidence>
<proteinExistence type="predicted"/>
<organism evidence="2 3">
    <name type="scientific">Enhygromyxa salina</name>
    <dbReference type="NCBI Taxonomy" id="215803"/>
    <lineage>
        <taxon>Bacteria</taxon>
        <taxon>Pseudomonadati</taxon>
        <taxon>Myxococcota</taxon>
        <taxon>Polyangia</taxon>
        <taxon>Nannocystales</taxon>
        <taxon>Nannocystaceae</taxon>
        <taxon>Enhygromyxa</taxon>
    </lineage>
</organism>
<feature type="chain" id="PRO_5015635396" evidence="1">
    <location>
        <begin position="26"/>
        <end position="326"/>
    </location>
</feature>